<gene>
    <name evidence="1" type="ORF">NNL22_07110</name>
</gene>
<evidence type="ECO:0000313" key="2">
    <source>
        <dbReference type="Proteomes" id="UP001164472"/>
    </source>
</evidence>
<reference evidence="1" key="1">
    <citation type="submission" date="2022-07" db="EMBL/GenBank/DDBJ databases">
        <title>Alkalimarinus sp. nov., isolated from gut of a Alitta virens.</title>
        <authorList>
            <person name="Yang A.I."/>
            <person name="Shin N.-R."/>
        </authorList>
    </citation>
    <scope>NUCLEOTIDE SEQUENCE</scope>
    <source>
        <strain evidence="1">FA028</strain>
    </source>
</reference>
<evidence type="ECO:0000313" key="1">
    <source>
        <dbReference type="EMBL" id="UZW76347.1"/>
    </source>
</evidence>
<protein>
    <submittedName>
        <fullName evidence="1">DUF2004 domain-containing protein</fullName>
    </submittedName>
</protein>
<keyword evidence="2" id="KW-1185">Reference proteome</keyword>
<proteinExistence type="predicted"/>
<dbReference type="KEGG" id="asem:NNL22_07110"/>
<dbReference type="AlphaFoldDB" id="A0A9E8HN55"/>
<accession>A0A9E8HN55</accession>
<dbReference type="EMBL" id="CP101527">
    <property type="protein sequence ID" value="UZW76347.1"/>
    <property type="molecule type" value="Genomic_DNA"/>
</dbReference>
<organism evidence="1 2">
    <name type="scientific">Alkalimarinus sediminis</name>
    <dbReference type="NCBI Taxonomy" id="1632866"/>
    <lineage>
        <taxon>Bacteria</taxon>
        <taxon>Pseudomonadati</taxon>
        <taxon>Pseudomonadota</taxon>
        <taxon>Gammaproteobacteria</taxon>
        <taxon>Alteromonadales</taxon>
        <taxon>Alteromonadaceae</taxon>
        <taxon>Alkalimarinus</taxon>
    </lineage>
</organism>
<sequence>MNISPFGKVDPENVKEYYDGNIKVGDENIEIDLNFESESISENLLVSVVNLIAQIKEFADIAWKAVSHDWDLDEESETARFYLQHHLEEFDEDEIIKLFGTTEIDKQTFIDALSLVRIGLYPEDEDMFAVFDIQFSQELTDYLMSVSLNQSGQVTGISFES</sequence>
<name>A0A9E8HN55_9ALTE</name>
<dbReference type="Proteomes" id="UP001164472">
    <property type="component" value="Chromosome"/>
</dbReference>
<dbReference type="RefSeq" id="WP_251812017.1">
    <property type="nucleotide sequence ID" value="NZ_CP101527.1"/>
</dbReference>